<dbReference type="SUPFAM" id="SSF51735">
    <property type="entry name" value="NAD(P)-binding Rossmann-fold domains"/>
    <property type="match status" value="1"/>
</dbReference>
<dbReference type="InterPro" id="IPR036291">
    <property type="entry name" value="NAD(P)-bd_dom_sf"/>
</dbReference>
<dbReference type="InterPro" id="IPR020843">
    <property type="entry name" value="ER"/>
</dbReference>
<evidence type="ECO:0000313" key="4">
    <source>
        <dbReference type="Proteomes" id="UP000219514"/>
    </source>
</evidence>
<protein>
    <submittedName>
        <fullName evidence="3">NADPH:quinone reductase</fullName>
    </submittedName>
</protein>
<feature type="domain" description="Enoyl reductase (ER)" evidence="2">
    <location>
        <begin position="43"/>
        <end position="341"/>
    </location>
</feature>
<accession>A0A285EHS9</accession>
<sequence length="343" mass="35331">MIRRSALASGSPQEPPPGNAPDADIGRFDGSRRTRSVVTAGFGGHDVLRIVEEPAAPPGPHEVRIRVSGATVNPIDLSTRSGRLAEAGLMVPTDRTGLGWDVAGHVDAVGRQVRSFSRGDAVVGLRDLLFAAGTHADSVLLDESVLASAPRTWSLVEAATLPLNGLTAAGALAASGARAGDVVLVTGAAGGVGGFALELARHQGVRTVAVGRPDDAELLERLGAWRVLTSSENVGPVVRRLVRGGVDAVIDAAVLGVAAHDALRSRGTFVALVRPFAPPPIRATRVIVHEVAADGRALAELVRLADAGVLTPRVSEVVPLEHAARAHALLEQGGLRGRVVLTP</sequence>
<dbReference type="Gene3D" id="3.40.50.720">
    <property type="entry name" value="NAD(P)-binding Rossmann-like Domain"/>
    <property type="match status" value="1"/>
</dbReference>
<dbReference type="PANTHER" id="PTHR43482">
    <property type="entry name" value="PROTEIN AST1-RELATED"/>
    <property type="match status" value="1"/>
</dbReference>
<reference evidence="3 4" key="1">
    <citation type="submission" date="2017-09" db="EMBL/GenBank/DDBJ databases">
        <authorList>
            <person name="Ehlers B."/>
            <person name="Leendertz F.H."/>
        </authorList>
    </citation>
    <scope>NUCLEOTIDE SEQUENCE [LARGE SCALE GENOMIC DNA]</scope>
    <source>
        <strain evidence="3 4">DSM 46844</strain>
    </source>
</reference>
<dbReference type="CDD" id="cd05289">
    <property type="entry name" value="MDR_like_2"/>
    <property type="match status" value="1"/>
</dbReference>
<dbReference type="PANTHER" id="PTHR43482:SF1">
    <property type="entry name" value="PROTEIN AST1-RELATED"/>
    <property type="match status" value="1"/>
</dbReference>
<dbReference type="RefSeq" id="WP_097208603.1">
    <property type="nucleotide sequence ID" value="NZ_JACHXB010000002.1"/>
</dbReference>
<dbReference type="SMART" id="SM00829">
    <property type="entry name" value="PKS_ER"/>
    <property type="match status" value="1"/>
</dbReference>
<dbReference type="Pfam" id="PF13602">
    <property type="entry name" value="ADH_zinc_N_2"/>
    <property type="match status" value="1"/>
</dbReference>
<dbReference type="OrthoDB" id="9801186at2"/>
<dbReference type="SUPFAM" id="SSF50129">
    <property type="entry name" value="GroES-like"/>
    <property type="match status" value="1"/>
</dbReference>
<proteinExistence type="predicted"/>
<name>A0A285EHS9_9ACTN</name>
<keyword evidence="4" id="KW-1185">Reference proteome</keyword>
<organism evidence="3 4">
    <name type="scientific">Geodermatophilus sabuli</name>
    <dbReference type="NCBI Taxonomy" id="1564158"/>
    <lineage>
        <taxon>Bacteria</taxon>
        <taxon>Bacillati</taxon>
        <taxon>Actinomycetota</taxon>
        <taxon>Actinomycetes</taxon>
        <taxon>Geodermatophilales</taxon>
        <taxon>Geodermatophilaceae</taxon>
        <taxon>Geodermatophilus</taxon>
    </lineage>
</organism>
<evidence type="ECO:0000313" key="3">
    <source>
        <dbReference type="EMBL" id="SNX98692.1"/>
    </source>
</evidence>
<dbReference type="AlphaFoldDB" id="A0A285EHS9"/>
<gene>
    <name evidence="3" type="ORF">SAMN06893097_111208</name>
</gene>
<evidence type="ECO:0000259" key="2">
    <source>
        <dbReference type="SMART" id="SM00829"/>
    </source>
</evidence>
<dbReference type="Proteomes" id="UP000219514">
    <property type="component" value="Unassembled WGS sequence"/>
</dbReference>
<dbReference type="EMBL" id="OBDO01000011">
    <property type="protein sequence ID" value="SNX98692.1"/>
    <property type="molecule type" value="Genomic_DNA"/>
</dbReference>
<dbReference type="InterPro" id="IPR011032">
    <property type="entry name" value="GroES-like_sf"/>
</dbReference>
<dbReference type="InterPro" id="IPR013154">
    <property type="entry name" value="ADH-like_N"/>
</dbReference>
<dbReference type="Gene3D" id="3.90.180.10">
    <property type="entry name" value="Medium-chain alcohol dehydrogenases, catalytic domain"/>
    <property type="match status" value="1"/>
</dbReference>
<feature type="region of interest" description="Disordered" evidence="1">
    <location>
        <begin position="1"/>
        <end position="29"/>
    </location>
</feature>
<evidence type="ECO:0000256" key="1">
    <source>
        <dbReference type="SAM" id="MobiDB-lite"/>
    </source>
</evidence>
<dbReference type="InterPro" id="IPR052585">
    <property type="entry name" value="Lipid_raft_assoc_Zn_ADH"/>
</dbReference>
<dbReference type="Pfam" id="PF08240">
    <property type="entry name" value="ADH_N"/>
    <property type="match status" value="1"/>
</dbReference>
<dbReference type="GO" id="GO:0016491">
    <property type="term" value="F:oxidoreductase activity"/>
    <property type="evidence" value="ECO:0007669"/>
    <property type="project" value="InterPro"/>
</dbReference>